<gene>
    <name evidence="11" type="ORF">GCM10023313_24170</name>
</gene>
<dbReference type="RefSeq" id="WP_345331465.1">
    <property type="nucleotide sequence ID" value="NZ_BAABJI010000002.1"/>
</dbReference>
<dbReference type="NCBIfam" id="TIGR00229">
    <property type="entry name" value="sensory_box"/>
    <property type="match status" value="1"/>
</dbReference>
<evidence type="ECO:0000256" key="1">
    <source>
        <dbReference type="ARBA" id="ARBA00000085"/>
    </source>
</evidence>
<dbReference type="PROSITE" id="PS50113">
    <property type="entry name" value="PAC"/>
    <property type="match status" value="1"/>
</dbReference>
<feature type="domain" description="Histidine kinase" evidence="8">
    <location>
        <begin position="277"/>
        <end position="491"/>
    </location>
</feature>
<dbReference type="InterPro" id="IPR050351">
    <property type="entry name" value="BphY/WalK/GraS-like"/>
</dbReference>
<dbReference type="PROSITE" id="PS50112">
    <property type="entry name" value="PAS"/>
    <property type="match status" value="1"/>
</dbReference>
<evidence type="ECO:0000259" key="10">
    <source>
        <dbReference type="PROSITE" id="PS50113"/>
    </source>
</evidence>
<dbReference type="InterPro" id="IPR036890">
    <property type="entry name" value="HATPase_C_sf"/>
</dbReference>
<dbReference type="Gene3D" id="3.30.565.10">
    <property type="entry name" value="Histidine kinase-like ATPase, C-terminal domain"/>
    <property type="match status" value="1"/>
</dbReference>
<keyword evidence="3" id="KW-0597">Phosphoprotein</keyword>
<evidence type="ECO:0000256" key="2">
    <source>
        <dbReference type="ARBA" id="ARBA00012438"/>
    </source>
</evidence>
<organism evidence="11 12">
    <name type="scientific">Mucilaginibacter defluvii</name>
    <dbReference type="NCBI Taxonomy" id="1196019"/>
    <lineage>
        <taxon>Bacteria</taxon>
        <taxon>Pseudomonadati</taxon>
        <taxon>Bacteroidota</taxon>
        <taxon>Sphingobacteriia</taxon>
        <taxon>Sphingobacteriales</taxon>
        <taxon>Sphingobacteriaceae</taxon>
        <taxon>Mucilaginibacter</taxon>
    </lineage>
</organism>
<reference evidence="12" key="1">
    <citation type="journal article" date="2019" name="Int. J. Syst. Evol. Microbiol.">
        <title>The Global Catalogue of Microorganisms (GCM) 10K type strain sequencing project: providing services to taxonomists for standard genome sequencing and annotation.</title>
        <authorList>
            <consortium name="The Broad Institute Genomics Platform"/>
            <consortium name="The Broad Institute Genome Sequencing Center for Infectious Disease"/>
            <person name="Wu L."/>
            <person name="Ma J."/>
        </authorList>
    </citation>
    <scope>NUCLEOTIDE SEQUENCE [LARGE SCALE GENOMIC DNA]</scope>
    <source>
        <strain evidence="12">JCM 18283</strain>
    </source>
</reference>
<dbReference type="Gene3D" id="1.10.287.130">
    <property type="match status" value="1"/>
</dbReference>
<dbReference type="SMART" id="SM00388">
    <property type="entry name" value="HisKA"/>
    <property type="match status" value="1"/>
</dbReference>
<keyword evidence="6" id="KW-0902">Two-component regulatory system</keyword>
<evidence type="ECO:0000256" key="5">
    <source>
        <dbReference type="ARBA" id="ARBA00022777"/>
    </source>
</evidence>
<evidence type="ECO:0000256" key="3">
    <source>
        <dbReference type="ARBA" id="ARBA00022553"/>
    </source>
</evidence>
<dbReference type="CDD" id="cd00130">
    <property type="entry name" value="PAS"/>
    <property type="match status" value="2"/>
</dbReference>
<dbReference type="Proteomes" id="UP001501436">
    <property type="component" value="Unassembled WGS sequence"/>
</dbReference>
<dbReference type="CDD" id="cd00082">
    <property type="entry name" value="HisKA"/>
    <property type="match status" value="1"/>
</dbReference>
<dbReference type="Pfam" id="PF13426">
    <property type="entry name" value="PAS_9"/>
    <property type="match status" value="1"/>
</dbReference>
<dbReference type="InterPro" id="IPR003594">
    <property type="entry name" value="HATPase_dom"/>
</dbReference>
<dbReference type="PANTHER" id="PTHR45453:SF1">
    <property type="entry name" value="PHOSPHATE REGULON SENSOR PROTEIN PHOR"/>
    <property type="match status" value="1"/>
</dbReference>
<dbReference type="Gene3D" id="3.30.450.20">
    <property type="entry name" value="PAS domain"/>
    <property type="match status" value="2"/>
</dbReference>
<keyword evidence="5" id="KW-0418">Kinase</keyword>
<evidence type="ECO:0000256" key="4">
    <source>
        <dbReference type="ARBA" id="ARBA00022679"/>
    </source>
</evidence>
<protein>
    <recommendedName>
        <fullName evidence="2">histidine kinase</fullName>
        <ecNumber evidence="2">2.7.13.3</ecNumber>
    </recommendedName>
</protein>
<evidence type="ECO:0000313" key="12">
    <source>
        <dbReference type="Proteomes" id="UP001501436"/>
    </source>
</evidence>
<dbReference type="SUPFAM" id="SSF47384">
    <property type="entry name" value="Homodimeric domain of signal transducing histidine kinase"/>
    <property type="match status" value="1"/>
</dbReference>
<dbReference type="SMART" id="SM00387">
    <property type="entry name" value="HATPase_c"/>
    <property type="match status" value="1"/>
</dbReference>
<evidence type="ECO:0000259" key="9">
    <source>
        <dbReference type="PROSITE" id="PS50112"/>
    </source>
</evidence>
<name>A0ABP9FWH2_9SPHI</name>
<keyword evidence="12" id="KW-1185">Reference proteome</keyword>
<evidence type="ECO:0000256" key="6">
    <source>
        <dbReference type="ARBA" id="ARBA00023012"/>
    </source>
</evidence>
<evidence type="ECO:0000259" key="8">
    <source>
        <dbReference type="PROSITE" id="PS50109"/>
    </source>
</evidence>
<dbReference type="Pfam" id="PF08447">
    <property type="entry name" value="PAS_3"/>
    <property type="match status" value="1"/>
</dbReference>
<dbReference type="EMBL" id="BAABJI010000002">
    <property type="protein sequence ID" value="GAA4919689.1"/>
    <property type="molecule type" value="Genomic_DNA"/>
</dbReference>
<feature type="domain" description="PAS" evidence="9">
    <location>
        <begin position="14"/>
        <end position="59"/>
    </location>
</feature>
<keyword evidence="4" id="KW-0808">Transferase</keyword>
<dbReference type="InterPro" id="IPR035965">
    <property type="entry name" value="PAS-like_dom_sf"/>
</dbReference>
<dbReference type="InterPro" id="IPR000014">
    <property type="entry name" value="PAS"/>
</dbReference>
<proteinExistence type="predicted"/>
<dbReference type="PROSITE" id="PS50109">
    <property type="entry name" value="HIS_KIN"/>
    <property type="match status" value="1"/>
</dbReference>
<dbReference type="Pfam" id="PF02518">
    <property type="entry name" value="HATPase_c"/>
    <property type="match status" value="1"/>
</dbReference>
<dbReference type="InterPro" id="IPR013655">
    <property type="entry name" value="PAS_fold_3"/>
</dbReference>
<dbReference type="InterPro" id="IPR000700">
    <property type="entry name" value="PAS-assoc_C"/>
</dbReference>
<dbReference type="SUPFAM" id="SSF55874">
    <property type="entry name" value="ATPase domain of HSP90 chaperone/DNA topoisomerase II/histidine kinase"/>
    <property type="match status" value="1"/>
</dbReference>
<dbReference type="CDD" id="cd00075">
    <property type="entry name" value="HATPase"/>
    <property type="match status" value="1"/>
</dbReference>
<comment type="catalytic activity">
    <reaction evidence="1">
        <text>ATP + protein L-histidine = ADP + protein N-phospho-L-histidine.</text>
        <dbReference type="EC" id="2.7.13.3"/>
    </reaction>
</comment>
<evidence type="ECO:0000256" key="7">
    <source>
        <dbReference type="ARBA" id="ARBA00023136"/>
    </source>
</evidence>
<dbReference type="InterPro" id="IPR003661">
    <property type="entry name" value="HisK_dim/P_dom"/>
</dbReference>
<dbReference type="InterPro" id="IPR004358">
    <property type="entry name" value="Sig_transdc_His_kin-like_C"/>
</dbReference>
<dbReference type="PANTHER" id="PTHR45453">
    <property type="entry name" value="PHOSPHATE REGULON SENSOR PROTEIN PHOR"/>
    <property type="match status" value="1"/>
</dbReference>
<sequence length="491" mass="55090">MDRSQSEQQEFLASLIDVAELYDKAPCGYFSISPTGIIIKINRTLLTWLGYNATELIGQKFSRLLPKGGQMHFEMFFMPLAGVDKSVKELSYEILRKDTTVIPVLLNASAVLDNTGKLAAVNCVLNSNAERRQYEKDLLQAKRIAERERKRLAFMADLIPEIIWTATAKGTLDYVNARFCQYFDCDGKETRASFILSKMHPEDRRNFLNSWRASLATGSDLEAKVRVVNTKGAYEWHLLRGAKFLDEQGNLTNWFGSCANIDGHINAMKKKDDFINIASHELKTPITSLKAILQLMDRLKADPANKMLPGLIEKANRNVGKVNTLVEELLNVSQLNDGQLHLNKTLVDLDELIGDCVHHIRIDQQYEILTVGDKGVTIFADAGRIEQVINNFISNAIKYAPDSKQVLVNITGKPNEIFVEVTDQGPGVETDKIPYLFDRYYQIENKGSKYSGLGLGLYICAEIIKRHGGKIGVNSKLGKGSTFYFSLPRQG</sequence>
<feature type="domain" description="PAC" evidence="10">
    <location>
        <begin position="88"/>
        <end position="140"/>
    </location>
</feature>
<dbReference type="InterPro" id="IPR005467">
    <property type="entry name" value="His_kinase_dom"/>
</dbReference>
<dbReference type="Pfam" id="PF00512">
    <property type="entry name" value="HisKA"/>
    <property type="match status" value="1"/>
</dbReference>
<dbReference type="SUPFAM" id="SSF55785">
    <property type="entry name" value="PYP-like sensor domain (PAS domain)"/>
    <property type="match status" value="2"/>
</dbReference>
<dbReference type="EC" id="2.7.13.3" evidence="2"/>
<dbReference type="SMART" id="SM00091">
    <property type="entry name" value="PAS"/>
    <property type="match status" value="2"/>
</dbReference>
<evidence type="ECO:0000313" key="11">
    <source>
        <dbReference type="EMBL" id="GAA4919689.1"/>
    </source>
</evidence>
<accession>A0ABP9FWH2</accession>
<comment type="caution">
    <text evidence="11">The sequence shown here is derived from an EMBL/GenBank/DDBJ whole genome shotgun (WGS) entry which is preliminary data.</text>
</comment>
<keyword evidence="7" id="KW-0472">Membrane</keyword>
<dbReference type="InterPro" id="IPR036097">
    <property type="entry name" value="HisK_dim/P_sf"/>
</dbReference>
<dbReference type="PRINTS" id="PR00344">
    <property type="entry name" value="BCTRLSENSOR"/>
</dbReference>